<dbReference type="Pfam" id="PF05368">
    <property type="entry name" value="NmrA"/>
    <property type="match status" value="1"/>
</dbReference>
<evidence type="ECO:0000313" key="3">
    <source>
        <dbReference type="Proteomes" id="UP000051330"/>
    </source>
</evidence>
<accession>A0A0R1N0T2</accession>
<dbReference type="Gene3D" id="3.40.50.720">
    <property type="entry name" value="NAD(P)-binding Rossmann-like Domain"/>
    <property type="match status" value="1"/>
</dbReference>
<dbReference type="InterPro" id="IPR051604">
    <property type="entry name" value="Ergot_Alk_Oxidoreductase"/>
</dbReference>
<dbReference type="Proteomes" id="UP000051330">
    <property type="component" value="Unassembled WGS sequence"/>
</dbReference>
<dbReference type="InterPro" id="IPR036291">
    <property type="entry name" value="NAD(P)-bd_dom_sf"/>
</dbReference>
<dbReference type="SUPFAM" id="SSF51735">
    <property type="entry name" value="NAD(P)-binding Rossmann-fold domains"/>
    <property type="match status" value="1"/>
</dbReference>
<dbReference type="AlphaFoldDB" id="A0A0R1N0T2"/>
<organism evidence="2 3">
    <name type="scientific">Schleiferilactobacillus perolens DSM 12744</name>
    <dbReference type="NCBI Taxonomy" id="1423792"/>
    <lineage>
        <taxon>Bacteria</taxon>
        <taxon>Bacillati</taxon>
        <taxon>Bacillota</taxon>
        <taxon>Bacilli</taxon>
        <taxon>Lactobacillales</taxon>
        <taxon>Lactobacillaceae</taxon>
        <taxon>Schleiferilactobacillus</taxon>
    </lineage>
</organism>
<name>A0A0R1N0T2_9LACO</name>
<dbReference type="PANTHER" id="PTHR43162:SF1">
    <property type="entry name" value="PRESTALK A DIFFERENTIATION PROTEIN A"/>
    <property type="match status" value="1"/>
</dbReference>
<sequence length="284" mass="31894">MDKILVLGSTGNIGWPVVQELAQQQDIKVVAGTFHDAPAAMEKLNCTTVHFDFLDPTTFAPALQGVNKLFFVRPPQLAKPQEDMLPFLKAVQSHGVGQVVFVSLMGVEKNPMVPHRKIERMITELDLPHTFIRPSFFMQNLSTTHVEDICQHHDLFIPAGHAKTSFIDTRDIAAVAVTALRDPQYIGQALTITGPEALTYDQVAQIMTKELGEPISYSHPSLWKFRQTMIRRGMKKDFVNVMVMLYVITQLGNAKATTDTLPRVMHRPAHTLAEFVHNNQALFR</sequence>
<protein>
    <submittedName>
        <fullName evidence="2">Nucleoside-diphosphate-sugar epimerase</fullName>
    </submittedName>
</protein>
<dbReference type="PATRIC" id="fig|1423792.3.peg.541"/>
<evidence type="ECO:0000259" key="1">
    <source>
        <dbReference type="Pfam" id="PF05368"/>
    </source>
</evidence>
<proteinExistence type="predicted"/>
<dbReference type="PANTHER" id="PTHR43162">
    <property type="match status" value="1"/>
</dbReference>
<dbReference type="InterPro" id="IPR008030">
    <property type="entry name" value="NmrA-like"/>
</dbReference>
<gene>
    <name evidence="2" type="ORF">FD09_GL000532</name>
</gene>
<keyword evidence="3" id="KW-1185">Reference proteome</keyword>
<dbReference type="Gene3D" id="3.90.25.10">
    <property type="entry name" value="UDP-galactose 4-epimerase, domain 1"/>
    <property type="match status" value="1"/>
</dbReference>
<dbReference type="OrthoDB" id="339107at2"/>
<evidence type="ECO:0000313" key="2">
    <source>
        <dbReference type="EMBL" id="KRL11924.1"/>
    </source>
</evidence>
<dbReference type="RefSeq" id="WP_057821238.1">
    <property type="nucleotide sequence ID" value="NZ_AZEC01000010.1"/>
</dbReference>
<feature type="domain" description="NmrA-like" evidence="1">
    <location>
        <begin position="2"/>
        <end position="239"/>
    </location>
</feature>
<dbReference type="EMBL" id="AZEC01000010">
    <property type="protein sequence ID" value="KRL11924.1"/>
    <property type="molecule type" value="Genomic_DNA"/>
</dbReference>
<dbReference type="STRING" id="1423792.FD09_GL000532"/>
<comment type="caution">
    <text evidence="2">The sequence shown here is derived from an EMBL/GenBank/DDBJ whole genome shotgun (WGS) entry which is preliminary data.</text>
</comment>
<reference evidence="2 3" key="1">
    <citation type="journal article" date="2015" name="Genome Announc.">
        <title>Expanding the biotechnology potential of lactobacilli through comparative genomics of 213 strains and associated genera.</title>
        <authorList>
            <person name="Sun Z."/>
            <person name="Harris H.M."/>
            <person name="McCann A."/>
            <person name="Guo C."/>
            <person name="Argimon S."/>
            <person name="Zhang W."/>
            <person name="Yang X."/>
            <person name="Jeffery I.B."/>
            <person name="Cooney J.C."/>
            <person name="Kagawa T.F."/>
            <person name="Liu W."/>
            <person name="Song Y."/>
            <person name="Salvetti E."/>
            <person name="Wrobel A."/>
            <person name="Rasinkangas P."/>
            <person name="Parkhill J."/>
            <person name="Rea M.C."/>
            <person name="O'Sullivan O."/>
            <person name="Ritari J."/>
            <person name="Douillard F.P."/>
            <person name="Paul Ross R."/>
            <person name="Yang R."/>
            <person name="Briner A.E."/>
            <person name="Felis G.E."/>
            <person name="de Vos W.M."/>
            <person name="Barrangou R."/>
            <person name="Klaenhammer T.R."/>
            <person name="Caufield P.W."/>
            <person name="Cui Y."/>
            <person name="Zhang H."/>
            <person name="O'Toole P.W."/>
        </authorList>
    </citation>
    <scope>NUCLEOTIDE SEQUENCE [LARGE SCALE GENOMIC DNA]</scope>
    <source>
        <strain evidence="2 3">DSM 12744</strain>
    </source>
</reference>